<gene>
    <name evidence="1" type="ORF">BV25DRAFT_1735992</name>
</gene>
<comment type="caution">
    <text evidence="1">The sequence shown here is derived from an EMBL/GenBank/DDBJ whole genome shotgun (WGS) entry which is preliminary data.</text>
</comment>
<organism evidence="1 2">
    <name type="scientific">Artomyces pyxidatus</name>
    <dbReference type="NCBI Taxonomy" id="48021"/>
    <lineage>
        <taxon>Eukaryota</taxon>
        <taxon>Fungi</taxon>
        <taxon>Dikarya</taxon>
        <taxon>Basidiomycota</taxon>
        <taxon>Agaricomycotina</taxon>
        <taxon>Agaricomycetes</taxon>
        <taxon>Russulales</taxon>
        <taxon>Auriscalpiaceae</taxon>
        <taxon>Artomyces</taxon>
    </lineage>
</organism>
<protein>
    <submittedName>
        <fullName evidence="1">Uncharacterized protein</fullName>
    </submittedName>
</protein>
<reference evidence="1" key="2">
    <citation type="journal article" date="2022" name="New Phytol.">
        <title>Evolutionary transition to the ectomycorrhizal habit in the genomes of a hyperdiverse lineage of mushroom-forming fungi.</title>
        <authorList>
            <person name="Looney B."/>
            <person name="Miyauchi S."/>
            <person name="Morin E."/>
            <person name="Drula E."/>
            <person name="Courty P.E."/>
            <person name="Kohler A."/>
            <person name="Kuo A."/>
            <person name="LaButti K."/>
            <person name="Pangilinan J."/>
            <person name="Lipzen A."/>
            <person name="Riley R."/>
            <person name="Andreopoulos W."/>
            <person name="He G."/>
            <person name="Johnson J."/>
            <person name="Nolan M."/>
            <person name="Tritt A."/>
            <person name="Barry K.W."/>
            <person name="Grigoriev I.V."/>
            <person name="Nagy L.G."/>
            <person name="Hibbett D."/>
            <person name="Henrissat B."/>
            <person name="Matheny P.B."/>
            <person name="Labbe J."/>
            <person name="Martin F.M."/>
        </authorList>
    </citation>
    <scope>NUCLEOTIDE SEQUENCE</scope>
    <source>
        <strain evidence="1">HHB10654</strain>
    </source>
</reference>
<evidence type="ECO:0000313" key="2">
    <source>
        <dbReference type="Proteomes" id="UP000814140"/>
    </source>
</evidence>
<accession>A0ACB8SGS1</accession>
<proteinExistence type="predicted"/>
<evidence type="ECO:0000313" key="1">
    <source>
        <dbReference type="EMBL" id="KAI0055648.1"/>
    </source>
</evidence>
<dbReference type="EMBL" id="MU277284">
    <property type="protein sequence ID" value="KAI0055648.1"/>
    <property type="molecule type" value="Genomic_DNA"/>
</dbReference>
<keyword evidence="2" id="KW-1185">Reference proteome</keyword>
<name>A0ACB8SGS1_9AGAM</name>
<reference evidence="1" key="1">
    <citation type="submission" date="2021-03" db="EMBL/GenBank/DDBJ databases">
        <authorList>
            <consortium name="DOE Joint Genome Institute"/>
            <person name="Ahrendt S."/>
            <person name="Looney B.P."/>
            <person name="Miyauchi S."/>
            <person name="Morin E."/>
            <person name="Drula E."/>
            <person name="Courty P.E."/>
            <person name="Chicoki N."/>
            <person name="Fauchery L."/>
            <person name="Kohler A."/>
            <person name="Kuo A."/>
            <person name="Labutti K."/>
            <person name="Pangilinan J."/>
            <person name="Lipzen A."/>
            <person name="Riley R."/>
            <person name="Andreopoulos W."/>
            <person name="He G."/>
            <person name="Johnson J."/>
            <person name="Barry K.W."/>
            <person name="Grigoriev I.V."/>
            <person name="Nagy L."/>
            <person name="Hibbett D."/>
            <person name="Henrissat B."/>
            <person name="Matheny P.B."/>
            <person name="Labbe J."/>
            <person name="Martin F."/>
        </authorList>
    </citation>
    <scope>NUCLEOTIDE SEQUENCE</scope>
    <source>
        <strain evidence="1">HHB10654</strain>
    </source>
</reference>
<dbReference type="Proteomes" id="UP000814140">
    <property type="component" value="Unassembled WGS sequence"/>
</dbReference>
<sequence length="264" mass="28751">MPIDCTSCFFLDRRHIIYLPTSRRNPGNLPHFSVMPFGPAAASSCYTFALPEFMQHSVIFAFLATCPLETNPSPDGDFYSDPADRLISIEISNTNHGRQSRFIIDVPACTFTRYIAAHPVSPGNPTGTITVPWDAWGTHGARVTVLSQLMMMGTISGSRRATWYRRPASDDPGVLTVLDYSPRRVARALAHGSTSVLHGAEVDAEYTGSDFGPLRTTLPCIASETPLPDSMAGIVAAWICENGVLFTQCHPLSGEIVNARAYTI</sequence>